<organism evidence="2 3">
    <name type="scientific">Candidatus Sungbacteria bacterium RIFCSPHIGHO2_02_FULL_47_11</name>
    <dbReference type="NCBI Taxonomy" id="1802270"/>
    <lineage>
        <taxon>Bacteria</taxon>
        <taxon>Candidatus Sungiibacteriota</taxon>
    </lineage>
</organism>
<feature type="transmembrane region" description="Helical" evidence="1">
    <location>
        <begin position="14"/>
        <end position="32"/>
    </location>
</feature>
<protein>
    <submittedName>
        <fullName evidence="2">Uncharacterized protein</fullName>
    </submittedName>
</protein>
<sequence length="245" mass="28475">MGKEKLLIMNQKKLFIAIFIILAVSIVAYFVLTKKGEPVIQQTLTSILPQTQPLTAQPPTSTPTDEIEKWKTYHNEKYRFEVRYPDEWFLTEDTNDAQRPRIIFSNKLSRHYALTAVTIYPKGARFGIHPSSEESIDEMGKIGGMPVNIRKNLDKYLDEDTEFFREIYFEDAPSVFKTWHPSGETTDLLITVLYEYREFSEDEICKISTKAQDCFLPEEITSLRLGFRARKDIANQIISTLKFLK</sequence>
<reference evidence="2 3" key="1">
    <citation type="journal article" date="2016" name="Nat. Commun.">
        <title>Thousands of microbial genomes shed light on interconnected biogeochemical processes in an aquifer system.</title>
        <authorList>
            <person name="Anantharaman K."/>
            <person name="Brown C.T."/>
            <person name="Hug L.A."/>
            <person name="Sharon I."/>
            <person name="Castelle C.J."/>
            <person name="Probst A.J."/>
            <person name="Thomas B.C."/>
            <person name="Singh A."/>
            <person name="Wilkins M.J."/>
            <person name="Karaoz U."/>
            <person name="Brodie E.L."/>
            <person name="Williams K.H."/>
            <person name="Hubbard S.S."/>
            <person name="Banfield J.F."/>
        </authorList>
    </citation>
    <scope>NUCLEOTIDE SEQUENCE [LARGE SCALE GENOMIC DNA]</scope>
</reference>
<accession>A0A1G2KFN8</accession>
<dbReference type="AlphaFoldDB" id="A0A1G2KFN8"/>
<keyword evidence="1" id="KW-1133">Transmembrane helix</keyword>
<evidence type="ECO:0000256" key="1">
    <source>
        <dbReference type="SAM" id="Phobius"/>
    </source>
</evidence>
<gene>
    <name evidence="2" type="ORF">A3C07_01535</name>
</gene>
<evidence type="ECO:0000313" key="2">
    <source>
        <dbReference type="EMBL" id="OGZ98276.1"/>
    </source>
</evidence>
<name>A0A1G2KFN8_9BACT</name>
<dbReference type="EMBL" id="MHQI01000070">
    <property type="protein sequence ID" value="OGZ98276.1"/>
    <property type="molecule type" value="Genomic_DNA"/>
</dbReference>
<evidence type="ECO:0000313" key="3">
    <source>
        <dbReference type="Proteomes" id="UP000179023"/>
    </source>
</evidence>
<dbReference type="Proteomes" id="UP000179023">
    <property type="component" value="Unassembled WGS sequence"/>
</dbReference>
<comment type="caution">
    <text evidence="2">The sequence shown here is derived from an EMBL/GenBank/DDBJ whole genome shotgun (WGS) entry which is preliminary data.</text>
</comment>
<keyword evidence="1" id="KW-0812">Transmembrane</keyword>
<keyword evidence="1" id="KW-0472">Membrane</keyword>
<proteinExistence type="predicted"/>